<dbReference type="PANTHER" id="PTHR43794:SF11">
    <property type="entry name" value="AMIDOHYDROLASE-RELATED DOMAIN-CONTAINING PROTEIN"/>
    <property type="match status" value="1"/>
</dbReference>
<evidence type="ECO:0000256" key="1">
    <source>
        <dbReference type="ARBA" id="ARBA00022723"/>
    </source>
</evidence>
<evidence type="ECO:0000256" key="4">
    <source>
        <dbReference type="SAM" id="SignalP"/>
    </source>
</evidence>
<sequence>MKLQACCLAAVLLCALAPAARARLVTLAPTVEDTQAGCDAVKQQFAGNHNLVVVGATILALDAANSVYPGGIVSVLNGTINYVGPPSGFDLATAPANSVILQLNASDIVLPGLINTHTHSAMTLLRGIGNDQNLSTWLNDYIFPSEAALEDPGFIRAGVKIALAEYLQSGVTTFADMYFFQDDAAQVVSQVGMRAVLGSGMIDFPQPDGATPDIQLANANAVIRKWKGHPLITPAISPHAPYTTSASVYAAAVNVSQYYDVPLLTHCAETATEDADTRTHNKLGPNVTAIGYLQSVGALTNRTICAHTVWVDDADVALIVDSGTKVAHCPRSNLKLADGIMHYKQLTEAGVVVSIGTDGPASNNIINLFGEMQTAALLHKGVSLDPTLLPAIEALRMATNQGARAINRFADLGSIEVGKKGDFAIVDGDRASLLPRYGGTADDIAVRLVYAANDDIRATVVDGQVLYLNNCYTTLDVEAAYADAAGYAANVTSFLAASAANKTATN</sequence>
<evidence type="ECO:0000313" key="6">
    <source>
        <dbReference type="EMBL" id="KAK9815522.1"/>
    </source>
</evidence>
<dbReference type="SUPFAM" id="SSF51338">
    <property type="entry name" value="Composite domain of metallo-dependent hydrolases"/>
    <property type="match status" value="1"/>
</dbReference>
<organism evidence="6 7">
    <name type="scientific">[Myrmecia] bisecta</name>
    <dbReference type="NCBI Taxonomy" id="41462"/>
    <lineage>
        <taxon>Eukaryota</taxon>
        <taxon>Viridiplantae</taxon>
        <taxon>Chlorophyta</taxon>
        <taxon>core chlorophytes</taxon>
        <taxon>Trebouxiophyceae</taxon>
        <taxon>Trebouxiales</taxon>
        <taxon>Trebouxiaceae</taxon>
        <taxon>Myrmecia</taxon>
    </lineage>
</organism>
<dbReference type="Proteomes" id="UP001489004">
    <property type="component" value="Unassembled WGS sequence"/>
</dbReference>
<evidence type="ECO:0000313" key="7">
    <source>
        <dbReference type="Proteomes" id="UP001489004"/>
    </source>
</evidence>
<protein>
    <recommendedName>
        <fullName evidence="5">Amidohydrolase-related domain-containing protein</fullName>
    </recommendedName>
</protein>
<dbReference type="Gene3D" id="3.20.20.140">
    <property type="entry name" value="Metal-dependent hydrolases"/>
    <property type="match status" value="1"/>
</dbReference>
<keyword evidence="3" id="KW-0862">Zinc</keyword>
<feature type="signal peptide" evidence="4">
    <location>
        <begin position="1"/>
        <end position="22"/>
    </location>
</feature>
<dbReference type="GO" id="GO:0046872">
    <property type="term" value="F:metal ion binding"/>
    <property type="evidence" value="ECO:0007669"/>
    <property type="project" value="UniProtKB-KW"/>
</dbReference>
<dbReference type="InterPro" id="IPR011059">
    <property type="entry name" value="Metal-dep_hydrolase_composite"/>
</dbReference>
<keyword evidence="1" id="KW-0479">Metal-binding</keyword>
<evidence type="ECO:0000259" key="5">
    <source>
        <dbReference type="Pfam" id="PF01979"/>
    </source>
</evidence>
<accession>A0AAW1Q333</accession>
<feature type="chain" id="PRO_5043609699" description="Amidohydrolase-related domain-containing protein" evidence="4">
    <location>
        <begin position="23"/>
        <end position="506"/>
    </location>
</feature>
<name>A0AAW1Q333_9CHLO</name>
<dbReference type="InterPro" id="IPR006680">
    <property type="entry name" value="Amidohydro-rel"/>
</dbReference>
<proteinExistence type="predicted"/>
<evidence type="ECO:0000256" key="2">
    <source>
        <dbReference type="ARBA" id="ARBA00022801"/>
    </source>
</evidence>
<dbReference type="FunFam" id="3.20.20.140:FF:000014">
    <property type="entry name" value="5-methylthioadenosine/S-adenosylhomocysteine deaminase"/>
    <property type="match status" value="1"/>
</dbReference>
<dbReference type="PANTHER" id="PTHR43794">
    <property type="entry name" value="AMINOHYDROLASE SSNA-RELATED"/>
    <property type="match status" value="1"/>
</dbReference>
<dbReference type="GO" id="GO:0019239">
    <property type="term" value="F:deaminase activity"/>
    <property type="evidence" value="ECO:0007669"/>
    <property type="project" value="UniProtKB-ARBA"/>
</dbReference>
<keyword evidence="7" id="KW-1185">Reference proteome</keyword>
<dbReference type="CDD" id="cd01298">
    <property type="entry name" value="ATZ_TRZ_like"/>
    <property type="match status" value="1"/>
</dbReference>
<evidence type="ECO:0000256" key="3">
    <source>
        <dbReference type="ARBA" id="ARBA00022833"/>
    </source>
</evidence>
<dbReference type="InterPro" id="IPR050287">
    <property type="entry name" value="MTA/SAH_deaminase"/>
</dbReference>
<comment type="caution">
    <text evidence="6">The sequence shown here is derived from an EMBL/GenBank/DDBJ whole genome shotgun (WGS) entry which is preliminary data.</text>
</comment>
<dbReference type="EMBL" id="JALJOR010000006">
    <property type="protein sequence ID" value="KAK9815522.1"/>
    <property type="molecule type" value="Genomic_DNA"/>
</dbReference>
<dbReference type="Gene3D" id="2.30.40.10">
    <property type="entry name" value="Urease, subunit C, domain 1"/>
    <property type="match status" value="1"/>
</dbReference>
<keyword evidence="2" id="KW-0378">Hydrolase</keyword>
<dbReference type="GO" id="GO:0016814">
    <property type="term" value="F:hydrolase activity, acting on carbon-nitrogen (but not peptide) bonds, in cyclic amidines"/>
    <property type="evidence" value="ECO:0007669"/>
    <property type="project" value="UniProtKB-ARBA"/>
</dbReference>
<dbReference type="InterPro" id="IPR032466">
    <property type="entry name" value="Metal_Hydrolase"/>
</dbReference>
<gene>
    <name evidence="6" type="ORF">WJX72_005019</name>
</gene>
<dbReference type="AlphaFoldDB" id="A0AAW1Q333"/>
<dbReference type="Pfam" id="PF01979">
    <property type="entry name" value="Amidohydro_1"/>
    <property type="match status" value="1"/>
</dbReference>
<dbReference type="SUPFAM" id="SSF51556">
    <property type="entry name" value="Metallo-dependent hydrolases"/>
    <property type="match status" value="1"/>
</dbReference>
<reference evidence="6 7" key="1">
    <citation type="journal article" date="2024" name="Nat. Commun.">
        <title>Phylogenomics reveals the evolutionary origins of lichenization in chlorophyte algae.</title>
        <authorList>
            <person name="Puginier C."/>
            <person name="Libourel C."/>
            <person name="Otte J."/>
            <person name="Skaloud P."/>
            <person name="Haon M."/>
            <person name="Grisel S."/>
            <person name="Petersen M."/>
            <person name="Berrin J.G."/>
            <person name="Delaux P.M."/>
            <person name="Dal Grande F."/>
            <person name="Keller J."/>
        </authorList>
    </citation>
    <scope>NUCLEOTIDE SEQUENCE [LARGE SCALE GENOMIC DNA]</scope>
    <source>
        <strain evidence="6 7">SAG 2043</strain>
    </source>
</reference>
<feature type="domain" description="Amidohydrolase-related" evidence="5">
    <location>
        <begin position="108"/>
        <end position="465"/>
    </location>
</feature>
<keyword evidence="4" id="KW-0732">Signal</keyword>